<dbReference type="Proteomes" id="UP001152797">
    <property type="component" value="Unassembled WGS sequence"/>
</dbReference>
<evidence type="ECO:0000313" key="2">
    <source>
        <dbReference type="EMBL" id="CAI4012435.1"/>
    </source>
</evidence>
<feature type="compositionally biased region" description="Low complexity" evidence="1">
    <location>
        <begin position="215"/>
        <end position="224"/>
    </location>
</feature>
<feature type="region of interest" description="Disordered" evidence="1">
    <location>
        <begin position="215"/>
        <end position="238"/>
    </location>
</feature>
<dbReference type="EMBL" id="CAMXCT010005457">
    <property type="protein sequence ID" value="CAI4012435.1"/>
    <property type="molecule type" value="Genomic_DNA"/>
</dbReference>
<evidence type="ECO:0000256" key="1">
    <source>
        <dbReference type="SAM" id="MobiDB-lite"/>
    </source>
</evidence>
<reference evidence="2" key="1">
    <citation type="submission" date="2022-10" db="EMBL/GenBank/DDBJ databases">
        <authorList>
            <person name="Chen Y."/>
            <person name="Dougan E. K."/>
            <person name="Chan C."/>
            <person name="Rhodes N."/>
            <person name="Thang M."/>
        </authorList>
    </citation>
    <scope>NUCLEOTIDE SEQUENCE</scope>
</reference>
<evidence type="ECO:0000313" key="4">
    <source>
        <dbReference type="Proteomes" id="UP001152797"/>
    </source>
</evidence>
<dbReference type="EMBL" id="CAMXCT030005457">
    <property type="protein sequence ID" value="CAL4799747.1"/>
    <property type="molecule type" value="Genomic_DNA"/>
</dbReference>
<sequence>MPLAEHLIANDEVTPCKSNRSVSFHRYVELYVGPEHDWHLQQWKHQVEVPIDQSKLFRPLGHLLGDEVSFMAMGTTYPQHGVYEEQPSPLTEDRQIAPDFDDMQNEIEVEVEPAPPDDESSNSETSNEHDWFATILFATDFQPAPLRVDWNDYETMHSDAAEIFGVTSHQLLTLHHAGTPPQDMYDAGVEALIGHRHDDLAPGCTFRSSLTSSSMRLRQRSSQKLSDELPECRDKLAG</sequence>
<dbReference type="AlphaFoldDB" id="A0A9P1DMQ8"/>
<organism evidence="2">
    <name type="scientific">Cladocopium goreaui</name>
    <dbReference type="NCBI Taxonomy" id="2562237"/>
    <lineage>
        <taxon>Eukaryota</taxon>
        <taxon>Sar</taxon>
        <taxon>Alveolata</taxon>
        <taxon>Dinophyceae</taxon>
        <taxon>Suessiales</taxon>
        <taxon>Symbiodiniaceae</taxon>
        <taxon>Cladocopium</taxon>
    </lineage>
</organism>
<reference evidence="3" key="2">
    <citation type="submission" date="2024-04" db="EMBL/GenBank/DDBJ databases">
        <authorList>
            <person name="Chen Y."/>
            <person name="Shah S."/>
            <person name="Dougan E. K."/>
            <person name="Thang M."/>
            <person name="Chan C."/>
        </authorList>
    </citation>
    <scope>NUCLEOTIDE SEQUENCE [LARGE SCALE GENOMIC DNA]</scope>
</reference>
<accession>A0A9P1DMQ8</accession>
<keyword evidence="4" id="KW-1185">Reference proteome</keyword>
<gene>
    <name evidence="2" type="ORF">C1SCF055_LOCUS37497</name>
</gene>
<feature type="compositionally biased region" description="Basic and acidic residues" evidence="1">
    <location>
        <begin position="225"/>
        <end position="238"/>
    </location>
</feature>
<dbReference type="EMBL" id="CAMXCT020005457">
    <property type="protein sequence ID" value="CAL1165810.1"/>
    <property type="molecule type" value="Genomic_DNA"/>
</dbReference>
<proteinExistence type="predicted"/>
<comment type="caution">
    <text evidence="2">The sequence shown here is derived from an EMBL/GenBank/DDBJ whole genome shotgun (WGS) entry which is preliminary data.</text>
</comment>
<evidence type="ECO:0000313" key="3">
    <source>
        <dbReference type="EMBL" id="CAL1165810.1"/>
    </source>
</evidence>
<protein>
    <submittedName>
        <fullName evidence="2">Uncharacterized protein</fullName>
    </submittedName>
</protein>
<name>A0A9P1DMQ8_9DINO</name>